<feature type="compositionally biased region" description="Low complexity" evidence="1">
    <location>
        <begin position="741"/>
        <end position="754"/>
    </location>
</feature>
<protein>
    <submittedName>
        <fullName evidence="2">Uncharacterized protein</fullName>
    </submittedName>
</protein>
<accession>A0A835XGH3</accession>
<proteinExistence type="predicted"/>
<dbReference type="Gene3D" id="1.25.40.10">
    <property type="entry name" value="Tetratricopeptide repeat domain"/>
    <property type="match status" value="1"/>
</dbReference>
<feature type="compositionally biased region" description="Polar residues" evidence="1">
    <location>
        <begin position="102"/>
        <end position="113"/>
    </location>
</feature>
<feature type="compositionally biased region" description="Low complexity" evidence="1">
    <location>
        <begin position="69"/>
        <end position="80"/>
    </location>
</feature>
<feature type="compositionally biased region" description="Acidic residues" evidence="1">
    <location>
        <begin position="45"/>
        <end position="60"/>
    </location>
</feature>
<reference evidence="2" key="1">
    <citation type="journal article" date="2020" name="bioRxiv">
        <title>Comparative genomics of Chlamydomonas.</title>
        <authorList>
            <person name="Craig R.J."/>
            <person name="Hasan A.R."/>
            <person name="Ness R.W."/>
            <person name="Keightley P.D."/>
        </authorList>
    </citation>
    <scope>NUCLEOTIDE SEQUENCE</scope>
    <source>
        <strain evidence="2">CCAP 11/70</strain>
    </source>
</reference>
<feature type="region of interest" description="Disordered" evidence="1">
    <location>
        <begin position="992"/>
        <end position="1017"/>
    </location>
</feature>
<feature type="region of interest" description="Disordered" evidence="1">
    <location>
        <begin position="223"/>
        <end position="255"/>
    </location>
</feature>
<dbReference type="EMBL" id="JAEHOE010000155">
    <property type="protein sequence ID" value="KAG2484187.1"/>
    <property type="molecule type" value="Genomic_DNA"/>
</dbReference>
<feature type="region of interest" description="Disordered" evidence="1">
    <location>
        <begin position="168"/>
        <end position="204"/>
    </location>
</feature>
<feature type="region of interest" description="Disordered" evidence="1">
    <location>
        <begin position="516"/>
        <end position="638"/>
    </location>
</feature>
<evidence type="ECO:0000256" key="1">
    <source>
        <dbReference type="SAM" id="MobiDB-lite"/>
    </source>
</evidence>
<evidence type="ECO:0000313" key="2">
    <source>
        <dbReference type="EMBL" id="KAG2484187.1"/>
    </source>
</evidence>
<comment type="caution">
    <text evidence="2">The sequence shown here is derived from an EMBL/GenBank/DDBJ whole genome shotgun (WGS) entry which is preliminary data.</text>
</comment>
<evidence type="ECO:0000313" key="3">
    <source>
        <dbReference type="Proteomes" id="UP000612055"/>
    </source>
</evidence>
<feature type="compositionally biased region" description="Acidic residues" evidence="1">
    <location>
        <begin position="602"/>
        <end position="618"/>
    </location>
</feature>
<dbReference type="InterPro" id="IPR011990">
    <property type="entry name" value="TPR-like_helical_dom_sf"/>
</dbReference>
<feature type="region of interest" description="Disordered" evidence="1">
    <location>
        <begin position="1"/>
        <end position="113"/>
    </location>
</feature>
<name>A0A835XGH3_9CHLO</name>
<organism evidence="2 3">
    <name type="scientific">Edaphochlamys debaryana</name>
    <dbReference type="NCBI Taxonomy" id="47281"/>
    <lineage>
        <taxon>Eukaryota</taxon>
        <taxon>Viridiplantae</taxon>
        <taxon>Chlorophyta</taxon>
        <taxon>core chlorophytes</taxon>
        <taxon>Chlorophyceae</taxon>
        <taxon>CS clade</taxon>
        <taxon>Chlamydomonadales</taxon>
        <taxon>Chlamydomonadales incertae sedis</taxon>
        <taxon>Edaphochlamys</taxon>
    </lineage>
</organism>
<dbReference type="OrthoDB" id="534750at2759"/>
<gene>
    <name evidence="2" type="ORF">HYH03_016999</name>
</gene>
<feature type="compositionally biased region" description="Gly residues" evidence="1">
    <location>
        <begin position="731"/>
        <end position="740"/>
    </location>
</feature>
<feature type="compositionally biased region" description="Acidic residues" evidence="1">
    <location>
        <begin position="794"/>
        <end position="804"/>
    </location>
</feature>
<dbReference type="AlphaFoldDB" id="A0A835XGH3"/>
<sequence>MVEDSPAGPRGVAARKHSPWTADRTRKRQNKSRGLASPECHEALSEEVEEENSAEEPDAEMNEHEAEVLSGLGQLGLQSGVEAVARSDSAPTEGQRRKLRGTRSSQLSTGFHSRMSTYCPVNDNGSPLAPSAKSFNCSRLGGQENAAPILFAAGESASDKCWFNGRGSPEAPASTTGAPYGHPRAAPSTGAGAPLQPRQLPQASADQSLVAAAAVAAQAARHKQATATSTCESPAPKGRSLRRSLSGTGSAEPHAACSHMQHNHHLCDSAETLRGHAPAANAAATSSTAIPSAGNGLAAAAQPAPAPSASMSAYGIAAFGVPACVHSCFEGGASAMPGSETAVGCQAEGQPSLSLGASTASPSGSGRPNAAAPLPSLAAFAAGTGPVAAVAASGLAAGVQGLSRHSSHALASVVLGGNGLADSAEELELRRLARQPPPPSALSGLPPLLASLQQSSVPSAAASSSAGAVNASAAWAPFFGTIASAAVPAPVLPAASQPFDLAALARSAGSILSTGASAPHLAPAPPSGGDPSIEPTPAFRPGSTTSQPSHDVPPPRRSSLLQHCTLPRRTPGRPRAQDGPDGACMDQDLGPQGPNDTHGDADVDADVDGEGMDGDGDGDGTPWLRTSQQAPDLDDPSSAAKYSANLLRRLQAAAEHEELYGAASGDRQGHHSNYYHLQGAGGSGPIGYGYAIRNSAGPLSTGSLHSSMEPSPMPRLSSRLRRLRTSPFAPGGVGASGGSSRGQPSPSPRSTPSQLGTRSRSVGITPGGRRLRRRSHLGPTDQPGSSYYSRGGLGDEDLDEEGLDLDGTGAGDVGCSPDQSMDASAGFTRPRAQSRDQARHRTGAGLLASSCDIAVRTGSAPWLGSRDGAAAAGAAAGLDGPGRPLSMPSQRLSHPSPEFLDGLMDYSDEGVEYSTPPHTPLRGIGSAPDAEPVTRPMAAGATGMAPTARGAGAGANPPAAPKPLVAGRRGFGAAPGGLGGLLNGQRVSFANSEHSQLDTPLVPGRSPRRHSDLGLPGAADSLESAADFNRLLNQAASDDDRGRAERLWQEMCSHGVAPDVHTLNALLRCLSRSVADPDDAQALVMECCARGGFSPNGASKRLLEEICFRFEQLHGSSA</sequence>
<dbReference type="Proteomes" id="UP000612055">
    <property type="component" value="Unassembled WGS sequence"/>
</dbReference>
<keyword evidence="3" id="KW-1185">Reference proteome</keyword>
<feature type="region of interest" description="Disordered" evidence="1">
    <location>
        <begin position="725"/>
        <end position="841"/>
    </location>
</feature>